<dbReference type="Gene3D" id="3.20.20.450">
    <property type="entry name" value="EAL domain"/>
    <property type="match status" value="1"/>
</dbReference>
<dbReference type="AlphaFoldDB" id="A0A1D7QTT7"/>
<dbReference type="PROSITE" id="PS50883">
    <property type="entry name" value="EAL"/>
    <property type="match status" value="1"/>
</dbReference>
<dbReference type="CDD" id="cd01949">
    <property type="entry name" value="GGDEF"/>
    <property type="match status" value="1"/>
</dbReference>
<dbReference type="Proteomes" id="UP000094463">
    <property type="component" value="Chromosome"/>
</dbReference>
<sequence>MSRKSKSVELLNEWIGEFLNTEYTYAHTSCDLTRQLSLITEIIGESLSILVTDDQDRLVYASDSYCSLFTYEKEFPSGAHIDDVIQFRFLNDHDMRALNQARQSSSHVSFDCVQSTAFGKQISYRTSFVPIKDHKQVHRASLYVIADQKPDKQGSVVQQEVVYDQMTGLKNRDQFELEVEQKCQNQHEDAQLALLFFDLDRFKYYNATLGQLTGDRLLKEVATRLTAIQDQRMEIYRFGGDQFAILIEGYPSMTYIHKVAKDVCHFFKQPFVLSNHELKVSASVGVSLLPDTAKTKGDLIHQAEMAMQVSKEKGPSTYHVYIEEMHCHYTKQLTLEKRLNKAIEEKSFQLHYQPQYDFYSQQVVGFEALIRWFDEDLGYVPPDQFITVAEETGLIIPIGRQVLDQACQKGKDWYDNGLNIRVGVNVSPVQFQHPDFIQSVKWTLVKTGLPAERLDIEITENVLLYNKEACMNTLEQLKAIGVHISIDDFGTGFSSLSYLRTFPVDMLKIDQSFVRELKRNHNDQAIVTSIIQLAHNMGMKVIAEGVETSDSLNFLMDQHCDQMQGYLYSRPIPPEQLPLFLTENRVMHRSSET</sequence>
<dbReference type="Gene3D" id="3.30.450.20">
    <property type="entry name" value="PAS domain"/>
    <property type="match status" value="1"/>
</dbReference>
<dbReference type="STRING" id="632773.BBEV_1026"/>
<dbReference type="InterPro" id="IPR029787">
    <property type="entry name" value="Nucleotide_cyclase"/>
</dbReference>
<dbReference type="InterPro" id="IPR000160">
    <property type="entry name" value="GGDEF_dom"/>
</dbReference>
<dbReference type="Gene3D" id="3.30.70.270">
    <property type="match status" value="1"/>
</dbReference>
<dbReference type="PROSITE" id="PS50887">
    <property type="entry name" value="GGDEF"/>
    <property type="match status" value="1"/>
</dbReference>
<dbReference type="Pfam" id="PF00563">
    <property type="entry name" value="EAL"/>
    <property type="match status" value="1"/>
</dbReference>
<proteinExistence type="predicted"/>
<dbReference type="CDD" id="cd00130">
    <property type="entry name" value="PAS"/>
    <property type="match status" value="1"/>
</dbReference>
<dbReference type="SUPFAM" id="SSF55785">
    <property type="entry name" value="PYP-like sensor domain (PAS domain)"/>
    <property type="match status" value="1"/>
</dbReference>
<dbReference type="SUPFAM" id="SSF55073">
    <property type="entry name" value="Nucleotide cyclase"/>
    <property type="match status" value="1"/>
</dbReference>
<evidence type="ECO:0000259" key="2">
    <source>
        <dbReference type="PROSITE" id="PS50887"/>
    </source>
</evidence>
<name>A0A1D7QTT7_9BACI</name>
<dbReference type="InterPro" id="IPR052155">
    <property type="entry name" value="Biofilm_reg_signaling"/>
</dbReference>
<dbReference type="KEGG" id="bbev:BBEV_1026"/>
<accession>A0A1D7QTT7</accession>
<dbReference type="NCBIfam" id="TIGR00254">
    <property type="entry name" value="GGDEF"/>
    <property type="match status" value="1"/>
</dbReference>
<dbReference type="SMART" id="SM00267">
    <property type="entry name" value="GGDEF"/>
    <property type="match status" value="1"/>
</dbReference>
<dbReference type="InterPro" id="IPR043128">
    <property type="entry name" value="Rev_trsase/Diguanyl_cyclase"/>
</dbReference>
<reference evidence="3 4" key="1">
    <citation type="submission" date="2015-08" db="EMBL/GenBank/DDBJ databases">
        <title>The complete genome sequence of Bacillus beveridgei MLTeJB.</title>
        <authorList>
            <person name="Hanson T.E."/>
            <person name="Mesa C."/>
            <person name="Basesman S.M."/>
            <person name="Oremland R.S."/>
        </authorList>
    </citation>
    <scope>NUCLEOTIDE SEQUENCE [LARGE SCALE GENOMIC DNA]</scope>
    <source>
        <strain evidence="3 4">MLTeJB</strain>
    </source>
</reference>
<feature type="domain" description="EAL" evidence="1">
    <location>
        <begin position="332"/>
        <end position="585"/>
    </location>
</feature>
<dbReference type="SUPFAM" id="SSF141868">
    <property type="entry name" value="EAL domain-like"/>
    <property type="match status" value="1"/>
</dbReference>
<dbReference type="FunFam" id="3.20.20.450:FF:000001">
    <property type="entry name" value="Cyclic di-GMP phosphodiesterase yahA"/>
    <property type="match status" value="1"/>
</dbReference>
<dbReference type="CDD" id="cd01948">
    <property type="entry name" value="EAL"/>
    <property type="match status" value="1"/>
</dbReference>
<protein>
    <submittedName>
        <fullName evidence="3">Diguanylate cyclase/phosphodiesterase (GGDEF &amp; EAL domains) with PAS/PAC sensor(S)</fullName>
    </submittedName>
</protein>
<dbReference type="EMBL" id="CP012502">
    <property type="protein sequence ID" value="AOM82395.1"/>
    <property type="molecule type" value="Genomic_DNA"/>
</dbReference>
<dbReference type="InterPro" id="IPR000014">
    <property type="entry name" value="PAS"/>
</dbReference>
<evidence type="ECO:0000313" key="3">
    <source>
        <dbReference type="EMBL" id="AOM82395.1"/>
    </source>
</evidence>
<dbReference type="InterPro" id="IPR001633">
    <property type="entry name" value="EAL_dom"/>
</dbReference>
<dbReference type="PATRIC" id="fig|632773.3.peg.1089"/>
<dbReference type="PANTHER" id="PTHR44757:SF2">
    <property type="entry name" value="BIOFILM ARCHITECTURE MAINTENANCE PROTEIN MBAA"/>
    <property type="match status" value="1"/>
</dbReference>
<organism evidence="3 4">
    <name type="scientific">Salisediminibacterium beveridgei</name>
    <dbReference type="NCBI Taxonomy" id="632773"/>
    <lineage>
        <taxon>Bacteria</taxon>
        <taxon>Bacillati</taxon>
        <taxon>Bacillota</taxon>
        <taxon>Bacilli</taxon>
        <taxon>Bacillales</taxon>
        <taxon>Bacillaceae</taxon>
        <taxon>Salisediminibacterium</taxon>
    </lineage>
</organism>
<dbReference type="InterPro" id="IPR035965">
    <property type="entry name" value="PAS-like_dom_sf"/>
</dbReference>
<dbReference type="SMART" id="SM00052">
    <property type="entry name" value="EAL"/>
    <property type="match status" value="1"/>
</dbReference>
<evidence type="ECO:0000259" key="1">
    <source>
        <dbReference type="PROSITE" id="PS50883"/>
    </source>
</evidence>
<dbReference type="Pfam" id="PF00990">
    <property type="entry name" value="GGDEF"/>
    <property type="match status" value="1"/>
</dbReference>
<dbReference type="RefSeq" id="WP_069364490.1">
    <property type="nucleotide sequence ID" value="NZ_CP012502.1"/>
</dbReference>
<gene>
    <name evidence="3" type="primary">ykoW-1</name>
    <name evidence="3" type="ORF">BBEV_1026</name>
</gene>
<dbReference type="InterPro" id="IPR035919">
    <property type="entry name" value="EAL_sf"/>
</dbReference>
<evidence type="ECO:0000313" key="4">
    <source>
        <dbReference type="Proteomes" id="UP000094463"/>
    </source>
</evidence>
<dbReference type="PANTHER" id="PTHR44757">
    <property type="entry name" value="DIGUANYLATE CYCLASE DGCP"/>
    <property type="match status" value="1"/>
</dbReference>
<feature type="domain" description="GGDEF" evidence="2">
    <location>
        <begin position="190"/>
        <end position="323"/>
    </location>
</feature>
<keyword evidence="4" id="KW-1185">Reference proteome</keyword>